<dbReference type="GO" id="GO:0000155">
    <property type="term" value="F:phosphorelay sensor kinase activity"/>
    <property type="evidence" value="ECO:0007669"/>
    <property type="project" value="InterPro"/>
</dbReference>
<feature type="compositionally biased region" description="Low complexity" evidence="8">
    <location>
        <begin position="123"/>
        <end position="133"/>
    </location>
</feature>
<sequence>MPEPRTDSDSQQEQPEPVAIKGKALPGKGAAADAPAAAVKASAAEQRAERPVAEAAHAGAAAAATDVSGEDGGLHEHDDNTAAALLLGMGSKSESDGGGSAGSSGRARSVGVAAAARRRQQERAAAMVATTGGDAEEEGEEDEEDEDEEDEEEEPARRSRRRGGGSLRRSTRRARTPAYRASDLLGSASDDEFEPGSSKRAAKSAGTTRTPTTAAAPAKSELTLLCERFQLQFGHLRADGTPNTLMLNDVAEALGVPRRRLYDVINVFESIEVMRRVGKLQYEWVGFDHLPGLLEQLAQDETNGVPVEDRIRRAPTLIIVNEAGEEIGSGKGNSHSLWVLSRRLVRMLLKQKGPIALTAAAAVLVGPGGVSDPSKHRSQTQITVERRLYDIGSILCSVGLLERIYMKKRQPAFEWIYGWRPGDAHDPPALPNRLGMVVGEEEGGTIARGGAGATAAQLRANRKRGAATIATTVAAAASRPPASPVAGAGGAATAAQKRVKLEQQEQHAANGDGANGVAPHGAMGHGGMHGMHGMSGGYHPDSAMAAAMAAGMAPMGMPPFGAFFPNPALMGMPGMAGAGMPGGDDKAAAAAGGVPQAPGGMAMPPFFAPPGAYYPGGMMQMPGMPAVPTANGDDKAAAAGAQPGAAANGNGMPGGMPAGGMPPMGMGMPYFAAPGFYPNHAMMQMGGMPMAMPAAAAAAAEPSPAVPEGVAPAASGDSAANRGAAANGATAAANGDAAATSALNGGVPAAANGGDEAATAAGGMMPSMMWHPAMMMQYQQQYQQHLQMQQAAMMKSSEQYQQQLQQHQQQQAAAAAQGKPGAAPAAPAAPGAQPGMPACGAAPQPFPAMMMPPFHHMMAPYHMMPQAMPGFVPVGSSPAGAAAQLGSSIEQQVCRLQGLQERVAELEQALKREQDRSKLLESDLARLRLQHSWSLGGSGGSSGGSSPRRSPCRLASIEAASLGDTSPFAAAAAAATTALLDKPGGGHCASGAPPAGSVGDGAGEGMAAMAAALGLTPAPSCSGAASDTVVVSRAALELLYLKERAMDSAKEGIVIADCSQPDMPLIYANEGFSRMTGYSRESVLGRNCRFLQCPPPGASKPADSDLANDAPVHELRAAITAGLPCVVQLMNYRRNGDPFVNYLSLNPVYDEAGKLTHYVGVQSDITELVNHRKAELAAKHAALQAAAATEAKSQFLARMSHEIRTPLNGMIAVGQLLADTPLSPAQWDLVNTIRCSGETLLTLITDILDFSRIEANKMVLSSADFRLQTVIEAAMEIAGLHAAQKRLQVAYNIADSVPAIVVGDAQRLQQILLNILNNACKFTEQGEILLEVWVQEDEKEEEEEEEAEEEEGPDGTAAPSEPPLLQQQPQGSGAGDAPAGANGSANGSPNGGGGGGCQAPRPLLLRFSVRDTGIGISPENIDRLFQSFSQVDASPTRRHGGSGLGLAICQRLCQAMGGRMWAESAGMGEGSRFCWSIRVKLPSGTAGAAGGGSLGLTPPSSGRCSMDRADASSTRNSMDAGLLSLSGAAAGLAPAASSPLYALLGRRVLLVEPCPMVRHVLALALRRWGCAVCAVGSEAEGVAWLKMVGGDGAEGGGSGDDGGDADAGRAFSPSRPLSPGGGHAALESVPEQTEAAPAAAACRKRGRRRRWLQLQNSGPPCDAEFQHPGPYDVVIMDMQLQQLLQALMLWAHPGEAQRVVFMGWPGQNEPEDRGDGSSLYAGADSMHGSLPSLHPPAYSTLNGAASAVALGGLPGGLSAQPPRVLAEQLAAQGRDPGQRQLGYVVVTRPLRQGRLRLALEEVLSMQLSSSTAGGTNADGTAGGTAAVGGSGAHASSPAKGGGPAAPSGADPYSPAVLLGLGSDSDGADASSSLGSRASSSSNLRCAGATQVRANASGAHLADAAAAGTVTPLRLLLAEDNAINMKVALGILKRMGCSNVVTAEDGEAAVEAVHAAGGPEAFDVILMDLHMPRKGGMEAVRDIRRAWPQGFPCKIIAVTADAFEDTRDNCIANGFDGWLAKPFRVEEFARVLAACRSGAALTPKRP</sequence>
<dbReference type="CDD" id="cd16922">
    <property type="entry name" value="HATPase_EvgS-ArcB-TorS-like"/>
    <property type="match status" value="1"/>
</dbReference>
<dbReference type="InterPro" id="IPR036390">
    <property type="entry name" value="WH_DNA-bd_sf"/>
</dbReference>
<evidence type="ECO:0000259" key="11">
    <source>
        <dbReference type="PROSITE" id="PS50112"/>
    </source>
</evidence>
<dbReference type="EMBL" id="LHPF02000013">
    <property type="protein sequence ID" value="PSC71833.1"/>
    <property type="molecule type" value="Genomic_DNA"/>
</dbReference>
<dbReference type="Pfam" id="PF00512">
    <property type="entry name" value="HisKA"/>
    <property type="match status" value="1"/>
</dbReference>
<dbReference type="PROSITE" id="PS50109">
    <property type="entry name" value="HIS_KIN"/>
    <property type="match status" value="1"/>
</dbReference>
<feature type="compositionally biased region" description="Low complexity" evidence="8">
    <location>
        <begin position="103"/>
        <end position="115"/>
    </location>
</feature>
<evidence type="ECO:0000256" key="7">
    <source>
        <dbReference type="SAM" id="Coils"/>
    </source>
</evidence>
<keyword evidence="1" id="KW-0675">Receptor</keyword>
<dbReference type="PROSITE" id="PS50113">
    <property type="entry name" value="PAC"/>
    <property type="match status" value="1"/>
</dbReference>
<feature type="region of interest" description="Disordered" evidence="8">
    <location>
        <begin position="1809"/>
        <end position="1850"/>
    </location>
</feature>
<dbReference type="CDD" id="cd17546">
    <property type="entry name" value="REC_hyHK_CKI1_RcsC-like"/>
    <property type="match status" value="1"/>
</dbReference>
<dbReference type="Proteomes" id="UP000239649">
    <property type="component" value="Unassembled WGS sequence"/>
</dbReference>
<evidence type="ECO:0000259" key="12">
    <source>
        <dbReference type="PROSITE" id="PS50113"/>
    </source>
</evidence>
<feature type="domain" description="PAS" evidence="11">
    <location>
        <begin position="1043"/>
        <end position="1087"/>
    </location>
</feature>
<dbReference type="SMART" id="SM01372">
    <property type="entry name" value="E2F_TDP"/>
    <property type="match status" value="2"/>
</dbReference>
<feature type="region of interest" description="Disordered" evidence="8">
    <location>
        <begin position="799"/>
        <end position="836"/>
    </location>
</feature>
<dbReference type="PANTHER" id="PTHR45339:SF1">
    <property type="entry name" value="HYBRID SIGNAL TRANSDUCTION HISTIDINE KINASE J"/>
    <property type="match status" value="1"/>
</dbReference>
<feature type="compositionally biased region" description="Low complexity" evidence="8">
    <location>
        <begin position="473"/>
        <end position="495"/>
    </location>
</feature>
<keyword evidence="1" id="KW-0157">Chromophore</keyword>
<feature type="region of interest" description="Disordered" evidence="8">
    <location>
        <begin position="473"/>
        <end position="528"/>
    </location>
</feature>
<dbReference type="GO" id="GO:0003677">
    <property type="term" value="F:DNA binding"/>
    <property type="evidence" value="ECO:0007669"/>
    <property type="project" value="UniProtKB-KW"/>
</dbReference>
<feature type="region of interest" description="Disordered" evidence="8">
    <location>
        <begin position="1488"/>
        <end position="1512"/>
    </location>
</feature>
<evidence type="ECO:0000256" key="2">
    <source>
        <dbReference type="ARBA" id="ARBA00022553"/>
    </source>
</evidence>
<dbReference type="Gene3D" id="3.30.450.20">
    <property type="entry name" value="PAS domain"/>
    <property type="match status" value="1"/>
</dbReference>
<keyword evidence="6" id="KW-0539">Nucleus</keyword>
<evidence type="ECO:0000256" key="8">
    <source>
        <dbReference type="SAM" id="MobiDB-lite"/>
    </source>
</evidence>
<dbReference type="GO" id="GO:0005634">
    <property type="term" value="C:nucleus"/>
    <property type="evidence" value="ECO:0007669"/>
    <property type="project" value="UniProtKB-SubCell"/>
</dbReference>
<dbReference type="Gene3D" id="1.10.287.130">
    <property type="match status" value="1"/>
</dbReference>
<dbReference type="GO" id="GO:0009637">
    <property type="term" value="P:response to blue light"/>
    <property type="evidence" value="ECO:0007669"/>
    <property type="project" value="UniProtKB-ARBA"/>
</dbReference>
<dbReference type="SUPFAM" id="SSF52172">
    <property type="entry name" value="CheY-like"/>
    <property type="match status" value="1"/>
</dbReference>
<feature type="compositionally biased region" description="Low complexity" evidence="8">
    <location>
        <begin position="205"/>
        <end position="217"/>
    </location>
</feature>
<dbReference type="SUPFAM" id="SSF55785">
    <property type="entry name" value="PYP-like sensor domain (PAS domain)"/>
    <property type="match status" value="1"/>
</dbReference>
<dbReference type="InterPro" id="IPR003594">
    <property type="entry name" value="HATPase_dom"/>
</dbReference>
<dbReference type="CDD" id="cd00082">
    <property type="entry name" value="HisKA"/>
    <property type="match status" value="1"/>
</dbReference>
<comment type="similarity">
    <text evidence="6">Belongs to the E2F/DP family.</text>
</comment>
<dbReference type="InterPro" id="IPR000014">
    <property type="entry name" value="PAS"/>
</dbReference>
<dbReference type="InterPro" id="IPR000700">
    <property type="entry name" value="PAS-assoc_C"/>
</dbReference>
<feature type="coiled-coil region" evidence="7">
    <location>
        <begin position="889"/>
        <end position="930"/>
    </location>
</feature>
<dbReference type="InterPro" id="IPR003316">
    <property type="entry name" value="E2F_WHTH_DNA-bd_dom"/>
</dbReference>
<dbReference type="InterPro" id="IPR003661">
    <property type="entry name" value="HisK_dim/P_dom"/>
</dbReference>
<dbReference type="InterPro" id="IPR035965">
    <property type="entry name" value="PAS-like_dom_sf"/>
</dbReference>
<dbReference type="SUPFAM" id="SSF55874">
    <property type="entry name" value="ATPase domain of HSP90 chaperone/DNA topoisomerase II/histidine kinase"/>
    <property type="match status" value="1"/>
</dbReference>
<feature type="compositionally biased region" description="Low complexity" evidence="8">
    <location>
        <begin position="1832"/>
        <end position="1850"/>
    </location>
</feature>
<evidence type="ECO:0000256" key="6">
    <source>
        <dbReference type="RuleBase" id="RU003796"/>
    </source>
</evidence>
<feature type="region of interest" description="Disordered" evidence="8">
    <location>
        <begin position="1336"/>
        <end position="1399"/>
    </location>
</feature>
<evidence type="ECO:0000313" key="13">
    <source>
        <dbReference type="EMBL" id="PSC71833.1"/>
    </source>
</evidence>
<dbReference type="Pfam" id="PF13426">
    <property type="entry name" value="PAS_9"/>
    <property type="match status" value="1"/>
</dbReference>
<keyword evidence="1" id="KW-0600">Photoreceptor protein</keyword>
<feature type="compositionally biased region" description="Low complexity" evidence="8">
    <location>
        <begin position="1357"/>
        <end position="1388"/>
    </location>
</feature>
<dbReference type="InterPro" id="IPR036097">
    <property type="entry name" value="HisK_dim/P_sf"/>
</dbReference>
<dbReference type="PROSITE" id="PS50112">
    <property type="entry name" value="PAS"/>
    <property type="match status" value="1"/>
</dbReference>
<feature type="region of interest" description="Disordered" evidence="8">
    <location>
        <begin position="1594"/>
        <end position="1641"/>
    </location>
</feature>
<dbReference type="Gene3D" id="3.40.50.2300">
    <property type="match status" value="1"/>
</dbReference>
<dbReference type="PANTHER" id="PTHR45339">
    <property type="entry name" value="HYBRID SIGNAL TRANSDUCTION HISTIDINE KINASE J"/>
    <property type="match status" value="1"/>
</dbReference>
<dbReference type="STRING" id="554055.A0A2P6VCL3"/>
<keyword evidence="2 5" id="KW-0597">Phosphoprotein</keyword>
<dbReference type="CDD" id="cd00130">
    <property type="entry name" value="PAS"/>
    <property type="match status" value="1"/>
</dbReference>
<keyword evidence="6" id="KW-0804">Transcription</keyword>
<evidence type="ECO:0000256" key="5">
    <source>
        <dbReference type="PROSITE-ProRule" id="PRU00169"/>
    </source>
</evidence>
<feature type="domain" description="Histidine kinase" evidence="9">
    <location>
        <begin position="1198"/>
        <end position="1481"/>
    </location>
</feature>
<protein>
    <submittedName>
        <fullName evidence="13">LOV domain-containing isoform B</fullName>
    </submittedName>
</protein>
<feature type="domain" description="PAC" evidence="12">
    <location>
        <begin position="1123"/>
        <end position="1177"/>
    </location>
</feature>
<evidence type="ECO:0000259" key="9">
    <source>
        <dbReference type="PROSITE" id="PS50109"/>
    </source>
</evidence>
<feature type="compositionally biased region" description="Low complexity" evidence="8">
    <location>
        <begin position="19"/>
        <end position="45"/>
    </location>
</feature>
<keyword evidence="3" id="KW-0716">Sensory transduction</keyword>
<dbReference type="InterPro" id="IPR036890">
    <property type="entry name" value="HATPase_C_sf"/>
</dbReference>
<keyword evidence="6" id="KW-0238">DNA-binding</keyword>
<dbReference type="Gene3D" id="1.10.10.10">
    <property type="entry name" value="Winged helix-like DNA-binding domain superfamily/Winged helix DNA-binding domain"/>
    <property type="match status" value="2"/>
</dbReference>
<evidence type="ECO:0000256" key="1">
    <source>
        <dbReference type="ARBA" id="ARBA00022543"/>
    </source>
</evidence>
<organism evidence="13 14">
    <name type="scientific">Micractinium conductrix</name>
    <dbReference type="NCBI Taxonomy" id="554055"/>
    <lineage>
        <taxon>Eukaryota</taxon>
        <taxon>Viridiplantae</taxon>
        <taxon>Chlorophyta</taxon>
        <taxon>core chlorophytes</taxon>
        <taxon>Trebouxiophyceae</taxon>
        <taxon>Chlorellales</taxon>
        <taxon>Chlorellaceae</taxon>
        <taxon>Chlorella clade</taxon>
        <taxon>Micractinium</taxon>
    </lineage>
</organism>
<dbReference type="InterPro" id="IPR005467">
    <property type="entry name" value="His_kinase_dom"/>
</dbReference>
<comment type="subcellular location">
    <subcellularLocation>
        <location evidence="6">Nucleus</location>
    </subcellularLocation>
</comment>
<proteinExistence type="inferred from homology"/>
<dbReference type="NCBIfam" id="TIGR00229">
    <property type="entry name" value="sensory_box"/>
    <property type="match status" value="1"/>
</dbReference>
<dbReference type="SMART" id="SM00388">
    <property type="entry name" value="HisKA"/>
    <property type="match status" value="1"/>
</dbReference>
<dbReference type="OrthoDB" id="21225at2759"/>
<keyword evidence="6" id="KW-0805">Transcription regulation</keyword>
<dbReference type="Pfam" id="PF00072">
    <property type="entry name" value="Response_reg"/>
    <property type="match status" value="1"/>
</dbReference>
<dbReference type="Pfam" id="PF02518">
    <property type="entry name" value="HATPase_c"/>
    <property type="match status" value="1"/>
</dbReference>
<dbReference type="InterPro" id="IPR011006">
    <property type="entry name" value="CheY-like_superfamily"/>
</dbReference>
<accession>A0A2P6VCL3</accession>
<dbReference type="InterPro" id="IPR001610">
    <property type="entry name" value="PAC"/>
</dbReference>
<dbReference type="SMART" id="SM00086">
    <property type="entry name" value="PAC"/>
    <property type="match status" value="1"/>
</dbReference>
<dbReference type="SUPFAM" id="SSF47384">
    <property type="entry name" value="Homodimeric domain of signal transducing histidine kinase"/>
    <property type="match status" value="1"/>
</dbReference>
<dbReference type="SUPFAM" id="SSF46785">
    <property type="entry name" value="Winged helix' DNA-binding domain"/>
    <property type="match status" value="1"/>
</dbReference>
<dbReference type="GO" id="GO:0005667">
    <property type="term" value="C:transcription regulator complex"/>
    <property type="evidence" value="ECO:0007669"/>
    <property type="project" value="InterPro"/>
</dbReference>
<dbReference type="InterPro" id="IPR004358">
    <property type="entry name" value="Sig_transdc_His_kin-like_C"/>
</dbReference>
<feature type="region of interest" description="Disordered" evidence="8">
    <location>
        <begin position="1"/>
        <end position="217"/>
    </location>
</feature>
<name>A0A2P6VCL3_9CHLO</name>
<gene>
    <name evidence="13" type="ORF">C2E20_4891</name>
</gene>
<dbReference type="Pfam" id="PF02319">
    <property type="entry name" value="WHD_E2F_TDP"/>
    <property type="match status" value="2"/>
</dbReference>
<evidence type="ECO:0000259" key="10">
    <source>
        <dbReference type="PROSITE" id="PS50110"/>
    </source>
</evidence>
<dbReference type="PROSITE" id="PS50110">
    <property type="entry name" value="RESPONSE_REGULATORY"/>
    <property type="match status" value="1"/>
</dbReference>
<dbReference type="InterPro" id="IPR001789">
    <property type="entry name" value="Sig_transdc_resp-reg_receiver"/>
</dbReference>
<feature type="compositionally biased region" description="Acidic residues" evidence="8">
    <location>
        <begin position="1336"/>
        <end position="1353"/>
    </location>
</feature>
<feature type="compositionally biased region" description="Basic residues" evidence="8">
    <location>
        <begin position="158"/>
        <end position="175"/>
    </location>
</feature>
<evidence type="ECO:0000256" key="3">
    <source>
        <dbReference type="ARBA" id="ARBA00022606"/>
    </source>
</evidence>
<dbReference type="Gene3D" id="3.30.565.10">
    <property type="entry name" value="Histidine kinase-like ATPase, C-terminal domain"/>
    <property type="match status" value="1"/>
</dbReference>
<dbReference type="SMART" id="SM00387">
    <property type="entry name" value="HATPase_c"/>
    <property type="match status" value="1"/>
</dbReference>
<keyword evidence="4" id="KW-0902">Two-component regulatory system</keyword>
<feature type="compositionally biased region" description="Low complexity" evidence="8">
    <location>
        <begin position="637"/>
        <end position="650"/>
    </location>
</feature>
<evidence type="ECO:0000313" key="14">
    <source>
        <dbReference type="Proteomes" id="UP000239649"/>
    </source>
</evidence>
<feature type="modified residue" description="4-aspartylphosphate" evidence="5">
    <location>
        <position position="1967"/>
    </location>
</feature>
<feature type="region of interest" description="Disordered" evidence="8">
    <location>
        <begin position="633"/>
        <end position="652"/>
    </location>
</feature>
<evidence type="ECO:0000256" key="4">
    <source>
        <dbReference type="ARBA" id="ARBA00023012"/>
    </source>
</evidence>
<reference evidence="13 14" key="1">
    <citation type="journal article" date="2018" name="Plant J.">
        <title>Genome sequences of Chlorella sorokiniana UTEX 1602 and Micractinium conductrix SAG 241.80: implications to maltose excretion by a green alga.</title>
        <authorList>
            <person name="Arriola M.B."/>
            <person name="Velmurugan N."/>
            <person name="Zhang Y."/>
            <person name="Plunkett M.H."/>
            <person name="Hondzo H."/>
            <person name="Barney B.M."/>
        </authorList>
    </citation>
    <scope>NUCLEOTIDE SEQUENCE [LARGE SCALE GENOMIC DNA]</scope>
    <source>
        <strain evidence="13 14">SAG 241.80</strain>
    </source>
</reference>
<comment type="caution">
    <text evidence="13">The sequence shown here is derived from an EMBL/GenBank/DDBJ whole genome shotgun (WGS) entry which is preliminary data.</text>
</comment>
<dbReference type="SMART" id="SM00448">
    <property type="entry name" value="REC"/>
    <property type="match status" value="1"/>
</dbReference>
<keyword evidence="14" id="KW-1185">Reference proteome</keyword>
<keyword evidence="7" id="KW-0175">Coiled coil</keyword>
<dbReference type="InterPro" id="IPR036388">
    <property type="entry name" value="WH-like_DNA-bd_sf"/>
</dbReference>
<feature type="compositionally biased region" description="Acidic residues" evidence="8">
    <location>
        <begin position="134"/>
        <end position="154"/>
    </location>
</feature>
<feature type="compositionally biased region" description="Gly residues" evidence="8">
    <location>
        <begin position="1820"/>
        <end position="1831"/>
    </location>
</feature>
<dbReference type="PRINTS" id="PR00344">
    <property type="entry name" value="BCTRLSENSOR"/>
</dbReference>
<feature type="compositionally biased region" description="Low complexity" evidence="8">
    <location>
        <begin position="53"/>
        <end position="64"/>
    </location>
</feature>
<feature type="domain" description="Response regulatory" evidence="10">
    <location>
        <begin position="1913"/>
        <end position="2035"/>
    </location>
</feature>
<dbReference type="GO" id="GO:0006355">
    <property type="term" value="P:regulation of DNA-templated transcription"/>
    <property type="evidence" value="ECO:0007669"/>
    <property type="project" value="InterPro"/>
</dbReference>
<dbReference type="GO" id="GO:0009881">
    <property type="term" value="F:photoreceptor activity"/>
    <property type="evidence" value="ECO:0007669"/>
    <property type="project" value="UniProtKB-KW"/>
</dbReference>
<feature type="compositionally biased region" description="Low complexity" evidence="8">
    <location>
        <begin position="1809"/>
        <end position="1819"/>
    </location>
</feature>